<feature type="transmembrane region" description="Helical" evidence="1">
    <location>
        <begin position="558"/>
        <end position="583"/>
    </location>
</feature>
<dbReference type="RefSeq" id="WP_262687858.1">
    <property type="nucleotide sequence ID" value="NZ_JAOQIO010000111.1"/>
</dbReference>
<dbReference type="EMBL" id="JAOQIO010000111">
    <property type="protein sequence ID" value="MCU6797032.1"/>
    <property type="molecule type" value="Genomic_DNA"/>
</dbReference>
<dbReference type="Gene3D" id="3.30.70.1440">
    <property type="entry name" value="Multidrug efflux transporter AcrB pore domain"/>
    <property type="match status" value="1"/>
</dbReference>
<proteinExistence type="predicted"/>
<evidence type="ECO:0000313" key="2">
    <source>
        <dbReference type="EMBL" id="MCU6797032.1"/>
    </source>
</evidence>
<dbReference type="InterPro" id="IPR027463">
    <property type="entry name" value="AcrB_DN_DC_subdom"/>
</dbReference>
<keyword evidence="1" id="KW-1133">Transmembrane helix</keyword>
<dbReference type="Gene3D" id="3.30.2090.10">
    <property type="entry name" value="Multidrug efflux transporter AcrB TolC docking domain, DN and DC subdomains"/>
    <property type="match status" value="2"/>
</dbReference>
<reference evidence="2 3" key="1">
    <citation type="submission" date="2022-09" db="EMBL/GenBank/DDBJ databases">
        <authorList>
            <person name="Han X.L."/>
            <person name="Wang Q."/>
            <person name="Lu T."/>
        </authorList>
    </citation>
    <scope>NUCLEOTIDE SEQUENCE [LARGE SCALE GENOMIC DNA]</scope>
    <source>
        <strain evidence="2 3">WQ 127069</strain>
    </source>
</reference>
<dbReference type="Gene3D" id="3.30.70.1320">
    <property type="entry name" value="Multidrug efflux transporter AcrB pore domain like"/>
    <property type="match status" value="1"/>
</dbReference>
<dbReference type="SUPFAM" id="SSF82866">
    <property type="entry name" value="Multidrug efflux transporter AcrB transmembrane domain"/>
    <property type="match status" value="2"/>
</dbReference>
<dbReference type="InterPro" id="IPR001036">
    <property type="entry name" value="Acrflvin-R"/>
</dbReference>
<keyword evidence="1" id="KW-0472">Membrane</keyword>
<dbReference type="PANTHER" id="PTHR32063">
    <property type="match status" value="1"/>
</dbReference>
<dbReference type="PANTHER" id="PTHR32063:SF18">
    <property type="entry name" value="CATION EFFLUX SYSTEM PROTEIN"/>
    <property type="match status" value="1"/>
</dbReference>
<feature type="transmembrane region" description="Helical" evidence="1">
    <location>
        <begin position="940"/>
        <end position="962"/>
    </location>
</feature>
<gene>
    <name evidence="2" type="ORF">OB236_33375</name>
</gene>
<keyword evidence="3" id="KW-1185">Reference proteome</keyword>
<feature type="transmembrane region" description="Helical" evidence="1">
    <location>
        <begin position="1018"/>
        <end position="1041"/>
    </location>
</feature>
<accession>A0ABT2UR70</accession>
<feature type="transmembrane region" description="Helical" evidence="1">
    <location>
        <begin position="885"/>
        <end position="903"/>
    </location>
</feature>
<name>A0ABT2UR70_9BACL</name>
<protein>
    <submittedName>
        <fullName evidence="2">Efflux RND transporter permease subunit</fullName>
    </submittedName>
</protein>
<feature type="transmembrane region" description="Helical" evidence="1">
    <location>
        <begin position="459"/>
        <end position="481"/>
    </location>
</feature>
<feature type="transmembrane region" description="Helical" evidence="1">
    <location>
        <begin position="331"/>
        <end position="350"/>
    </location>
</feature>
<keyword evidence="1" id="KW-0812">Transmembrane</keyword>
<feature type="transmembrane region" description="Helical" evidence="1">
    <location>
        <begin position="12"/>
        <end position="30"/>
    </location>
</feature>
<comment type="caution">
    <text evidence="2">The sequence shown here is derived from an EMBL/GenBank/DDBJ whole genome shotgun (WGS) entry which is preliminary data.</text>
</comment>
<evidence type="ECO:0000313" key="3">
    <source>
        <dbReference type="Proteomes" id="UP001652445"/>
    </source>
</evidence>
<dbReference type="PRINTS" id="PR00702">
    <property type="entry name" value="ACRIFLAVINRP"/>
</dbReference>
<feature type="transmembrane region" description="Helical" evidence="1">
    <location>
        <begin position="990"/>
        <end position="1012"/>
    </location>
</feature>
<feature type="transmembrane region" description="Helical" evidence="1">
    <location>
        <begin position="383"/>
        <end position="406"/>
    </location>
</feature>
<dbReference type="SUPFAM" id="SSF82714">
    <property type="entry name" value="Multidrug efflux transporter AcrB TolC docking domain, DN and DC subdomains"/>
    <property type="match status" value="2"/>
</dbReference>
<dbReference type="Gene3D" id="1.20.1640.10">
    <property type="entry name" value="Multidrug efflux transporter AcrB transmembrane domain"/>
    <property type="match status" value="2"/>
</dbReference>
<sequence length="1058" mass="116896">MITKLLKYRKVTLLFFVVAVLMGIVNVFTLKQRENPEIEITTAIVKTIYPGASPEKVEQFVTRPLEQKIKEMSDISILSSTSMANVSIINVEVKPETDIKRAWDTLRQKVQSADSELPAEANKPEVNDDLGKIAEQILHFVVQQPEQLEPLRPVMEQWKKQLSTLSGVSNVDIIGLPEQEVAVIIDTDKLDTFKLPWGIVAQALTNRHDRVPLGMVDQTTKSFYVNMPGEWKSAEDVANTDILGLPNGNTLKLRDVADVKLRPKKQEVSIVHNGKPALDLVINAEKGADIPSLQKRIDVMVSDLKSKLPEHVELVSLFTQKESLDHLFTDLGQELLTGIIVVIIVCSMGLTFGTSWVVALAIPISITVGFIPLEFLGIDLNQITVVAIVIVLGILVDDAIVVNDNIQRRLQLGDTPEQASLLGSRDVAVSILTATIATAAAFLPLLFLKGNIGSFIRPLPVVISLTLAASMAMSLTVIPIFRQWVGERALRKQQNKQMATRSAKLAKADPESIEADTRSAQDELKLVEEHSPGLLGKPIQRLSTFYSRQIYVFLKRPLLTGVVALLVGTSSFGLLPFLGVQYFPPAEKDEMLIDFKLPTDRIFMETEFTMNKAADWIQHQPGVKFVTAYSGRTAPKFYYSESEHTGTNVGQLFVKIDPKVIHTKEVISSWRQELRQLVPEDIEITPRELEQGPPVGAPIAIRISGDDLDQLRQLSNNIQELLKQIPGTTSVSDDVGGDMNTFEMKADPAKLNLFGVSDKDLTRTLRMATEGLEIVSMQQGEKLIDVTLYAKARSADPIDTMSKLFVPTQKGGTIAVRELGDIRSSSMIKSIHHRNQTRTIIVRSYTQDRLPDAVIKDVKTQLNSQTLPAGYTVEYGGENEERNDAFIAIGKLSIIVLLLIYILMVMQFYSLSIPLLILSTVYLAAGGAVIGLYITNSPIGFMALMGLVSLAGIVVRNGIILIEFIEQARKRGLPLYEAVAEAGRARLRPILLTMATAIGGLLPMTIMGGNLWRPMGITIISGLIYSTILTLIVVPSLFVILETWREKRAIRKGIAIHE</sequence>
<feature type="transmembrane region" description="Helical" evidence="1">
    <location>
        <begin position="357"/>
        <end position="377"/>
    </location>
</feature>
<feature type="transmembrane region" description="Helical" evidence="1">
    <location>
        <begin position="915"/>
        <end position="934"/>
    </location>
</feature>
<dbReference type="Proteomes" id="UP001652445">
    <property type="component" value="Unassembled WGS sequence"/>
</dbReference>
<dbReference type="Pfam" id="PF00873">
    <property type="entry name" value="ACR_tran"/>
    <property type="match status" value="1"/>
</dbReference>
<evidence type="ECO:0000256" key="1">
    <source>
        <dbReference type="SAM" id="Phobius"/>
    </source>
</evidence>
<dbReference type="Gene3D" id="3.30.70.1430">
    <property type="entry name" value="Multidrug efflux transporter AcrB pore domain"/>
    <property type="match status" value="2"/>
</dbReference>
<dbReference type="SUPFAM" id="SSF82693">
    <property type="entry name" value="Multidrug efflux transporter AcrB pore domain, PN1, PN2, PC1 and PC2 subdomains"/>
    <property type="match status" value="2"/>
</dbReference>
<feature type="transmembrane region" description="Helical" evidence="1">
    <location>
        <begin position="427"/>
        <end position="447"/>
    </location>
</feature>
<organism evidence="2 3">
    <name type="scientific">Paenibacillus baimaensis</name>
    <dbReference type="NCBI Taxonomy" id="2982185"/>
    <lineage>
        <taxon>Bacteria</taxon>
        <taxon>Bacillati</taxon>
        <taxon>Bacillota</taxon>
        <taxon>Bacilli</taxon>
        <taxon>Bacillales</taxon>
        <taxon>Paenibacillaceae</taxon>
        <taxon>Paenibacillus</taxon>
    </lineage>
</organism>